<evidence type="ECO:0000256" key="8">
    <source>
        <dbReference type="ARBA" id="ARBA00023186"/>
    </source>
</evidence>
<evidence type="ECO:0000259" key="11">
    <source>
        <dbReference type="Pfam" id="PF02096"/>
    </source>
</evidence>
<name>A0A1G1XM61_9BACT</name>
<feature type="transmembrane region" description="Helical" evidence="10">
    <location>
        <begin position="92"/>
        <end position="112"/>
    </location>
</feature>
<dbReference type="GO" id="GO:0005886">
    <property type="term" value="C:plasma membrane"/>
    <property type="evidence" value="ECO:0007669"/>
    <property type="project" value="UniProtKB-SubCell"/>
</dbReference>
<feature type="transmembrane region" description="Helical" evidence="10">
    <location>
        <begin position="149"/>
        <end position="166"/>
    </location>
</feature>
<evidence type="ECO:0000313" key="13">
    <source>
        <dbReference type="Proteomes" id="UP000178570"/>
    </source>
</evidence>
<keyword evidence="6 10" id="KW-1133">Transmembrane helix</keyword>
<dbReference type="GO" id="GO:0051205">
    <property type="term" value="P:protein insertion into membrane"/>
    <property type="evidence" value="ECO:0007669"/>
    <property type="project" value="TreeGrafter"/>
</dbReference>
<evidence type="ECO:0000256" key="10">
    <source>
        <dbReference type="SAM" id="Phobius"/>
    </source>
</evidence>
<feature type="transmembrane region" description="Helical" evidence="10">
    <location>
        <begin position="26"/>
        <end position="45"/>
    </location>
</feature>
<dbReference type="Pfam" id="PF02096">
    <property type="entry name" value="60KD_IMP"/>
    <property type="match status" value="1"/>
</dbReference>
<evidence type="ECO:0000256" key="2">
    <source>
        <dbReference type="ARBA" id="ARBA00022448"/>
    </source>
</evidence>
<dbReference type="InterPro" id="IPR001708">
    <property type="entry name" value="YidC/ALB3/OXA1/COX18"/>
</dbReference>
<evidence type="ECO:0000256" key="6">
    <source>
        <dbReference type="ARBA" id="ARBA00022989"/>
    </source>
</evidence>
<dbReference type="NCBIfam" id="TIGR03592">
    <property type="entry name" value="yidC_oxa1_cterm"/>
    <property type="match status" value="1"/>
</dbReference>
<gene>
    <name evidence="12" type="ORF">A2570_00975</name>
</gene>
<evidence type="ECO:0000256" key="9">
    <source>
        <dbReference type="RuleBase" id="RU003945"/>
    </source>
</evidence>
<accession>A0A1G1XM61</accession>
<keyword evidence="4 9" id="KW-0812">Transmembrane</keyword>
<comment type="subcellular location">
    <subcellularLocation>
        <location evidence="1">Cell membrane</location>
        <topology evidence="1">Multi-pass membrane protein</topology>
    </subcellularLocation>
    <subcellularLocation>
        <location evidence="9">Membrane</location>
        <topology evidence="9">Multi-pass membrane protein</topology>
    </subcellularLocation>
</comment>
<evidence type="ECO:0000256" key="3">
    <source>
        <dbReference type="ARBA" id="ARBA00022475"/>
    </source>
</evidence>
<proteinExistence type="inferred from homology"/>
<evidence type="ECO:0000256" key="7">
    <source>
        <dbReference type="ARBA" id="ARBA00023136"/>
    </source>
</evidence>
<keyword evidence="8" id="KW-0143">Chaperone</keyword>
<reference evidence="12 13" key="1">
    <citation type="journal article" date="2016" name="Nat. Commun.">
        <title>Thousands of microbial genomes shed light on interconnected biogeochemical processes in an aquifer system.</title>
        <authorList>
            <person name="Anantharaman K."/>
            <person name="Brown C.T."/>
            <person name="Hug L.A."/>
            <person name="Sharon I."/>
            <person name="Castelle C.J."/>
            <person name="Probst A.J."/>
            <person name="Thomas B.C."/>
            <person name="Singh A."/>
            <person name="Wilkins M.J."/>
            <person name="Karaoz U."/>
            <person name="Brodie E.L."/>
            <person name="Williams K.H."/>
            <person name="Hubbard S.S."/>
            <person name="Banfield J.F."/>
        </authorList>
    </citation>
    <scope>NUCLEOTIDE SEQUENCE [LARGE SCALE GENOMIC DNA]</scope>
</reference>
<keyword evidence="7 10" id="KW-0472">Membrane</keyword>
<dbReference type="PANTHER" id="PTHR12428:SF65">
    <property type="entry name" value="CYTOCHROME C OXIDASE ASSEMBLY PROTEIN COX18, MITOCHONDRIAL"/>
    <property type="match status" value="1"/>
</dbReference>
<evidence type="ECO:0000256" key="1">
    <source>
        <dbReference type="ARBA" id="ARBA00004651"/>
    </source>
</evidence>
<evidence type="ECO:0000256" key="4">
    <source>
        <dbReference type="ARBA" id="ARBA00022692"/>
    </source>
</evidence>
<dbReference type="STRING" id="1797529.A2570_00975"/>
<feature type="transmembrane region" description="Helical" evidence="10">
    <location>
        <begin position="200"/>
        <end position="216"/>
    </location>
</feature>
<organism evidence="12 13">
    <name type="scientific">Candidatus Brennerbacteria bacterium RIFOXYD1_FULL_41_16</name>
    <dbReference type="NCBI Taxonomy" id="1797529"/>
    <lineage>
        <taxon>Bacteria</taxon>
        <taxon>Candidatus Brenneribacteriota</taxon>
    </lineage>
</organism>
<comment type="caution">
    <text evidence="12">The sequence shown here is derived from an EMBL/GenBank/DDBJ whole genome shotgun (WGS) entry which is preliminary data.</text>
</comment>
<dbReference type="GO" id="GO:0032977">
    <property type="term" value="F:membrane insertase activity"/>
    <property type="evidence" value="ECO:0007669"/>
    <property type="project" value="InterPro"/>
</dbReference>
<feature type="domain" description="Membrane insertase YidC/Oxa/ALB C-terminal" evidence="11">
    <location>
        <begin position="27"/>
        <end position="218"/>
    </location>
</feature>
<dbReference type="EMBL" id="MHHY01000006">
    <property type="protein sequence ID" value="OGY40690.1"/>
    <property type="molecule type" value="Genomic_DNA"/>
</dbReference>
<evidence type="ECO:0000256" key="5">
    <source>
        <dbReference type="ARBA" id="ARBA00022927"/>
    </source>
</evidence>
<comment type="similarity">
    <text evidence="9">Belongs to the OXA1/ALB3/YidC family.</text>
</comment>
<dbReference type="PANTHER" id="PTHR12428">
    <property type="entry name" value="OXA1"/>
    <property type="match status" value="1"/>
</dbReference>
<dbReference type="Proteomes" id="UP000178570">
    <property type="component" value="Unassembled WGS sequence"/>
</dbReference>
<feature type="transmembrane region" description="Helical" evidence="10">
    <location>
        <begin position="124"/>
        <end position="143"/>
    </location>
</feature>
<sequence>MFQEFLIKPIYNFLIFIAGQIPGHDLGISVLILVSAIRFLLWPLFNKATKSQVLMKKIQPEMERIKKVFKQDQLKQAEELMKLYKENNFNPFSSIAVLFIQLPVLIALYQVFLMVAKNGIDQSLLYPGVGFLTGFGTQLFGFLDLSKPNVFLAIFASLIQALASFLAAKGSRDLNSKVLLFVSPVMTMVIVMQLPSVMAWYWGLSTVFSIIQQLIIEKKIKNESRN</sequence>
<evidence type="ECO:0000313" key="12">
    <source>
        <dbReference type="EMBL" id="OGY40690.1"/>
    </source>
</evidence>
<dbReference type="InterPro" id="IPR047196">
    <property type="entry name" value="YidC_ALB_C"/>
</dbReference>
<keyword evidence="3" id="KW-1003">Cell membrane</keyword>
<dbReference type="CDD" id="cd20070">
    <property type="entry name" value="5TM_YidC_Alb3"/>
    <property type="match status" value="1"/>
</dbReference>
<dbReference type="AlphaFoldDB" id="A0A1G1XM61"/>
<keyword evidence="5" id="KW-0653">Protein transport</keyword>
<dbReference type="GO" id="GO:0015031">
    <property type="term" value="P:protein transport"/>
    <property type="evidence" value="ECO:0007669"/>
    <property type="project" value="UniProtKB-KW"/>
</dbReference>
<protein>
    <recommendedName>
        <fullName evidence="11">Membrane insertase YidC/Oxa/ALB C-terminal domain-containing protein</fullName>
    </recommendedName>
</protein>
<keyword evidence="2" id="KW-0813">Transport</keyword>
<dbReference type="InterPro" id="IPR028055">
    <property type="entry name" value="YidC/Oxa/ALB_C"/>
</dbReference>